<evidence type="ECO:0000256" key="7">
    <source>
        <dbReference type="ARBA" id="ARBA00023136"/>
    </source>
</evidence>
<sequence>MNIFKIQFFSPDDQISFSGVVSLSATGLEGEIMILAHHAPYLIYLLPGMITVKMSNQTEKKVVIDSGVLEVANNNCSIITSQIQVFDRAIHDEKLFKNKRISIYLSYLDEKFLS</sequence>
<organism evidence="11">
    <name type="scientific">Wolbachia pipientis</name>
    <dbReference type="NCBI Taxonomy" id="955"/>
    <lineage>
        <taxon>Bacteria</taxon>
        <taxon>Pseudomonadati</taxon>
        <taxon>Pseudomonadota</taxon>
        <taxon>Alphaproteobacteria</taxon>
        <taxon>Rickettsiales</taxon>
        <taxon>Anaplasmataceae</taxon>
        <taxon>Wolbachieae</taxon>
        <taxon>Wolbachia</taxon>
    </lineage>
</organism>
<dbReference type="GO" id="GO:0046933">
    <property type="term" value="F:proton-transporting ATP synthase activity, rotational mechanism"/>
    <property type="evidence" value="ECO:0007669"/>
    <property type="project" value="UniProtKB-UniRule"/>
</dbReference>
<evidence type="ECO:0000256" key="2">
    <source>
        <dbReference type="ARBA" id="ARBA00004184"/>
    </source>
</evidence>
<keyword evidence="9" id="KW-0066">ATP synthesis</keyword>
<dbReference type="InterPro" id="IPR001469">
    <property type="entry name" value="ATP_synth_F1_dsu/esu"/>
</dbReference>
<dbReference type="Proteomes" id="UP000217566">
    <property type="component" value="Unassembled WGS sequence"/>
</dbReference>
<evidence type="ECO:0000256" key="1">
    <source>
        <dbReference type="ARBA" id="ARBA00003543"/>
    </source>
</evidence>
<evidence type="ECO:0000259" key="10">
    <source>
        <dbReference type="Pfam" id="PF02823"/>
    </source>
</evidence>
<dbReference type="GO" id="GO:0045259">
    <property type="term" value="C:proton-transporting ATP synthase complex"/>
    <property type="evidence" value="ECO:0007669"/>
    <property type="project" value="UniProtKB-KW"/>
</dbReference>
<dbReference type="SUPFAM" id="SSF51344">
    <property type="entry name" value="Epsilon subunit of F1F0-ATP synthase N-terminal domain"/>
    <property type="match status" value="1"/>
</dbReference>
<name>A0A6H2NTI5_WOLPI</name>
<comment type="subunit">
    <text evidence="9">F-type ATPases have 2 components, CF(1) - the catalytic core - and CF(0) - the membrane proton channel. CF(1) has five subunits: alpha(3), beta(3), gamma(1), delta(1), epsilon(1). CF(0) has three main subunits: a, b and c.</text>
</comment>
<feature type="domain" description="ATP synthase F1 complex delta/epsilon subunit N-terminal" evidence="10">
    <location>
        <begin position="4"/>
        <end position="82"/>
    </location>
</feature>
<dbReference type="HAMAP" id="MF_00530">
    <property type="entry name" value="ATP_synth_epsil_bac"/>
    <property type="match status" value="1"/>
</dbReference>
<dbReference type="GO" id="GO:0005886">
    <property type="term" value="C:plasma membrane"/>
    <property type="evidence" value="ECO:0007669"/>
    <property type="project" value="UniProtKB-SubCell"/>
</dbReference>
<evidence type="ECO:0000256" key="9">
    <source>
        <dbReference type="HAMAP-Rule" id="MF_00530"/>
    </source>
</evidence>
<accession>A0A6H2NTI5</accession>
<keyword evidence="9" id="KW-1003">Cell membrane</keyword>
<comment type="caution">
    <text evidence="11">The sequence shown here is derived from an EMBL/GenBank/DDBJ whole genome shotgun (WGS) entry which is preliminary data.</text>
</comment>
<protein>
    <recommendedName>
        <fullName evidence="9">ATP synthase epsilon chain</fullName>
    </recommendedName>
    <alternativeName>
        <fullName evidence="9">ATP synthase F1 sector epsilon subunit</fullName>
    </alternativeName>
    <alternativeName>
        <fullName evidence="9">F-ATPase epsilon subunit</fullName>
    </alternativeName>
</protein>
<dbReference type="GO" id="GO:0005524">
    <property type="term" value="F:ATP binding"/>
    <property type="evidence" value="ECO:0007669"/>
    <property type="project" value="UniProtKB-UniRule"/>
</dbReference>
<gene>
    <name evidence="9" type="primary">atpC</name>
    <name evidence="11" type="ORF">COM43_003430</name>
</gene>
<dbReference type="GO" id="GO:0012505">
    <property type="term" value="C:endomembrane system"/>
    <property type="evidence" value="ECO:0007669"/>
    <property type="project" value="UniProtKB-SubCell"/>
</dbReference>
<evidence type="ECO:0000256" key="6">
    <source>
        <dbReference type="ARBA" id="ARBA00023065"/>
    </source>
</evidence>
<evidence type="ECO:0000256" key="3">
    <source>
        <dbReference type="ARBA" id="ARBA00005712"/>
    </source>
</evidence>
<comment type="similarity">
    <text evidence="3 9">Belongs to the ATPase epsilon chain family.</text>
</comment>
<keyword evidence="8 9" id="KW-0139">CF(1)</keyword>
<proteinExistence type="inferred from homology"/>
<evidence type="ECO:0000313" key="11">
    <source>
        <dbReference type="EMBL" id="TVS87547.1"/>
    </source>
</evidence>
<evidence type="ECO:0000256" key="5">
    <source>
        <dbReference type="ARBA" id="ARBA00022781"/>
    </source>
</evidence>
<evidence type="ECO:0000256" key="8">
    <source>
        <dbReference type="ARBA" id="ARBA00023196"/>
    </source>
</evidence>
<keyword evidence="6 9" id="KW-0406">Ion transport</keyword>
<dbReference type="EMBL" id="NWVK02000175">
    <property type="protein sequence ID" value="TVS87547.1"/>
    <property type="molecule type" value="Genomic_DNA"/>
</dbReference>
<comment type="function">
    <text evidence="1 9">Produces ATP from ADP in the presence of a proton gradient across the membrane.</text>
</comment>
<evidence type="ECO:0000256" key="4">
    <source>
        <dbReference type="ARBA" id="ARBA00022448"/>
    </source>
</evidence>
<dbReference type="Pfam" id="PF02823">
    <property type="entry name" value="ATP-synt_DE_N"/>
    <property type="match status" value="1"/>
</dbReference>
<dbReference type="OrthoDB" id="9799969at2"/>
<reference evidence="11" key="1">
    <citation type="submission" date="2019-07" db="EMBL/GenBank/DDBJ databases">
        <title>Genome assemblies of Wolbachia strains wAlbA and wAlbB in wild caught Aedes albopictus specimens.</title>
        <authorList>
            <person name="Kulkarni A."/>
            <person name="Yu W."/>
            <person name="Xue R.-D."/>
            <person name="Ma Y."/>
            <person name="Xu J."/>
        </authorList>
    </citation>
    <scope>NUCLEOTIDE SEQUENCE</scope>
    <source>
        <strain evidence="11">FL2016</strain>
    </source>
</reference>
<comment type="subcellular location">
    <subcellularLocation>
        <location evidence="9">Cell membrane</location>
        <topology evidence="9">Peripheral membrane protein</topology>
    </subcellularLocation>
    <subcellularLocation>
        <location evidence="2">Endomembrane system</location>
        <topology evidence="2">Peripheral membrane protein</topology>
    </subcellularLocation>
</comment>
<keyword evidence="4 9" id="KW-0813">Transport</keyword>
<dbReference type="Gene3D" id="2.60.15.10">
    <property type="entry name" value="F0F1 ATP synthase delta/epsilon subunit, N-terminal"/>
    <property type="match status" value="1"/>
</dbReference>
<dbReference type="AlphaFoldDB" id="A0A6H2NTI5"/>
<dbReference type="InterPro" id="IPR020546">
    <property type="entry name" value="ATP_synth_F1_dsu/esu_N"/>
</dbReference>
<keyword evidence="5 9" id="KW-0375">Hydrogen ion transport</keyword>
<dbReference type="InterPro" id="IPR036771">
    <property type="entry name" value="ATPsynth_dsu/esu_N"/>
</dbReference>
<keyword evidence="7 9" id="KW-0472">Membrane</keyword>
<dbReference type="CDD" id="cd12152">
    <property type="entry name" value="F1-ATPase_delta"/>
    <property type="match status" value="1"/>
</dbReference>